<protein>
    <recommendedName>
        <fullName evidence="4">LPS-assembly protein LptD</fullName>
    </recommendedName>
</protein>
<evidence type="ECO:0000256" key="1">
    <source>
        <dbReference type="SAM" id="SignalP"/>
    </source>
</evidence>
<name>A0A956SBQ6_UNCEI</name>
<proteinExistence type="predicted"/>
<accession>A0A956SBQ6</accession>
<reference evidence="2" key="1">
    <citation type="submission" date="2020-04" db="EMBL/GenBank/DDBJ databases">
        <authorList>
            <person name="Zhang T."/>
        </authorList>
    </citation>
    <scope>NUCLEOTIDE SEQUENCE</scope>
    <source>
        <strain evidence="2">HKST-UBA02</strain>
    </source>
</reference>
<gene>
    <name evidence="2" type="ORF">KDA27_02325</name>
</gene>
<dbReference type="Proteomes" id="UP000739538">
    <property type="component" value="Unassembled WGS sequence"/>
</dbReference>
<evidence type="ECO:0000313" key="3">
    <source>
        <dbReference type="Proteomes" id="UP000739538"/>
    </source>
</evidence>
<dbReference type="EMBL" id="JAGQHS010000006">
    <property type="protein sequence ID" value="MCA9754611.1"/>
    <property type="molecule type" value="Genomic_DNA"/>
</dbReference>
<feature type="signal peptide" evidence="1">
    <location>
        <begin position="1"/>
        <end position="32"/>
    </location>
</feature>
<comment type="caution">
    <text evidence="2">The sequence shown here is derived from an EMBL/GenBank/DDBJ whole genome shotgun (WGS) entry which is preliminary data.</text>
</comment>
<feature type="chain" id="PRO_5037192348" description="LPS-assembly protein LptD" evidence="1">
    <location>
        <begin position="33"/>
        <end position="502"/>
    </location>
</feature>
<organism evidence="2 3">
    <name type="scientific">Eiseniibacteriota bacterium</name>
    <dbReference type="NCBI Taxonomy" id="2212470"/>
    <lineage>
        <taxon>Bacteria</taxon>
        <taxon>Candidatus Eiseniibacteriota</taxon>
    </lineage>
</organism>
<evidence type="ECO:0008006" key="4">
    <source>
        <dbReference type="Google" id="ProtNLM"/>
    </source>
</evidence>
<dbReference type="AlphaFoldDB" id="A0A956SBQ6"/>
<sequence>MERRSHFRPGPGAFTTATALAVLALSAGSSEAAGVRGDFRTNVALVETRGFERHTLPIEQVPGEGVYRQLEDGTVVTCIPGSDVCYWYTQGDVESSMPVSQDLRLNGWANVQGLSGKLHVRGRFGSDEFWPRTEEEIELVTGYAELDRGRLRIRGGRTSSHNGLGFYEFDGGSALLRTSGMTTIEFYGGRSLARGTSQPLDGFLLEDADILAPNDPGWIVGGQAQLILPRRSRVAVAYQREIRQDRAALYEERGALDVHMITTQVTIDTQIDYDFATERLQDARVRVDSPRMNGYRASGALRYRRPYFSLWTIWEAFAPVGYREAWSSLSWSDSRGRAGFQATASYRIYDDTNVIDPTDSVENDGWQVAALANWNPNPWRIDGGYKIDWGFAAAESQFDLGITRDFGSLELGAQGFASEQVREFRNGEDWILGGGVRGRFDSAPWSVEGSAGVYRLSYENRADYADWSQKRAYLALGYSFGSDPGMVHRSQSMSGTEKEVSR</sequence>
<keyword evidence="1" id="KW-0732">Signal</keyword>
<reference evidence="2" key="2">
    <citation type="journal article" date="2021" name="Microbiome">
        <title>Successional dynamics and alternative stable states in a saline activated sludge microbial community over 9 years.</title>
        <authorList>
            <person name="Wang Y."/>
            <person name="Ye J."/>
            <person name="Ju F."/>
            <person name="Liu L."/>
            <person name="Boyd J.A."/>
            <person name="Deng Y."/>
            <person name="Parks D.H."/>
            <person name="Jiang X."/>
            <person name="Yin X."/>
            <person name="Woodcroft B.J."/>
            <person name="Tyson G.W."/>
            <person name="Hugenholtz P."/>
            <person name="Polz M.F."/>
            <person name="Zhang T."/>
        </authorList>
    </citation>
    <scope>NUCLEOTIDE SEQUENCE</scope>
    <source>
        <strain evidence="2">HKST-UBA02</strain>
    </source>
</reference>
<evidence type="ECO:0000313" key="2">
    <source>
        <dbReference type="EMBL" id="MCA9754611.1"/>
    </source>
</evidence>